<dbReference type="AlphaFoldDB" id="Q9ARZ2"/>
<sequence length="102" mass="11178">MDNCQDLVQKIIGVRASTLLASNGSIIGHVEGRPQKQDLIVSIFTSFAVQLLLIAHDSYGLSHRLSHNNILAMGNGTAVRGAWRSRITDRVTVVFLLPLRDV</sequence>
<evidence type="ECO:0000313" key="1">
    <source>
        <dbReference type="EMBL" id="BAB39952.1"/>
    </source>
</evidence>
<proteinExistence type="predicted"/>
<dbReference type="EMBL" id="AP003018">
    <property type="protein sequence ID" value="BAB39952.1"/>
    <property type="molecule type" value="Genomic_DNA"/>
</dbReference>
<gene>
    <name evidence="1" type="primary">OSJNBa0004B13.6</name>
</gene>
<name>Q9ARZ2_ORYSJ</name>
<accession>Q9ARZ2</accession>
<protein>
    <submittedName>
        <fullName evidence="1">OSJNBa0004B13.6 protein</fullName>
    </submittedName>
</protein>
<organism evidence="1">
    <name type="scientific">Oryza sativa subsp. japonica</name>
    <name type="common">Rice</name>
    <dbReference type="NCBI Taxonomy" id="39947"/>
    <lineage>
        <taxon>Eukaryota</taxon>
        <taxon>Viridiplantae</taxon>
        <taxon>Streptophyta</taxon>
        <taxon>Embryophyta</taxon>
        <taxon>Tracheophyta</taxon>
        <taxon>Spermatophyta</taxon>
        <taxon>Magnoliopsida</taxon>
        <taxon>Liliopsida</taxon>
        <taxon>Poales</taxon>
        <taxon>Poaceae</taxon>
        <taxon>BOP clade</taxon>
        <taxon>Oryzoideae</taxon>
        <taxon>Oryzeae</taxon>
        <taxon>Oryzinae</taxon>
        <taxon>Oryza</taxon>
        <taxon>Oryza sativa</taxon>
    </lineage>
</organism>
<reference evidence="1" key="1">
    <citation type="submission" date="2000-12" db="EMBL/GenBank/DDBJ databases">
        <title>Oryza sativa nipponbare(GA3) genomic DNA, chromosome 1, BAC clone:OSJNBa0004B13.</title>
        <authorList>
            <person name="Sasaki T."/>
            <person name="Matsumoto T."/>
            <person name="Yamamoto K."/>
        </authorList>
    </citation>
    <scope>NUCLEOTIDE SEQUENCE</scope>
</reference>